<reference evidence="1 3" key="1">
    <citation type="submission" date="2008-03" db="EMBL/GenBank/DDBJ databases">
        <title>Annotation of Ixodes scapularis.</title>
        <authorList>
            <consortium name="Ixodes scapularis Genome Project Consortium"/>
            <person name="Caler E."/>
            <person name="Hannick L.I."/>
            <person name="Bidwell S."/>
            <person name="Joardar V."/>
            <person name="Thiagarajan M."/>
            <person name="Amedeo P."/>
            <person name="Galinsky K.J."/>
            <person name="Schobel S."/>
            <person name="Inman J."/>
            <person name="Hostetler J."/>
            <person name="Miller J."/>
            <person name="Hammond M."/>
            <person name="Megy K."/>
            <person name="Lawson D."/>
            <person name="Kodira C."/>
            <person name="Sutton G."/>
            <person name="Meyer J."/>
            <person name="Hill C.A."/>
            <person name="Birren B."/>
            <person name="Nene V."/>
            <person name="Collins F."/>
            <person name="Alarcon-Chaidez F."/>
            <person name="Wikel S."/>
            <person name="Strausberg R."/>
        </authorList>
    </citation>
    <scope>NUCLEOTIDE SEQUENCE [LARGE SCALE GENOMIC DNA]</scope>
    <source>
        <strain evidence="3">Wikel</strain>
        <strain evidence="1">Wikel colony</strain>
    </source>
</reference>
<dbReference type="VEuPathDB" id="VectorBase:ISCW021814"/>
<dbReference type="EMBL" id="DS885859">
    <property type="protein sequence ID" value="EEC15246.1"/>
    <property type="molecule type" value="Genomic_DNA"/>
</dbReference>
<keyword evidence="3" id="KW-1185">Reference proteome</keyword>
<dbReference type="EMBL" id="ABJB010784206">
    <property type="status" value="NOT_ANNOTATED_CDS"/>
    <property type="molecule type" value="Genomic_DNA"/>
</dbReference>
<evidence type="ECO:0000313" key="3">
    <source>
        <dbReference type="Proteomes" id="UP000001555"/>
    </source>
</evidence>
<dbReference type="InParanoid" id="B7Q8S4"/>
<evidence type="ECO:0000313" key="2">
    <source>
        <dbReference type="EnsemblMetazoa" id="ISCW021814-PA"/>
    </source>
</evidence>
<accession>B7Q8S4</accession>
<name>B7Q8S4_IXOSC</name>
<proteinExistence type="predicted"/>
<organism>
    <name type="scientific">Ixodes scapularis</name>
    <name type="common">Black-legged tick</name>
    <name type="synonym">Deer tick</name>
    <dbReference type="NCBI Taxonomy" id="6945"/>
    <lineage>
        <taxon>Eukaryota</taxon>
        <taxon>Metazoa</taxon>
        <taxon>Ecdysozoa</taxon>
        <taxon>Arthropoda</taxon>
        <taxon>Chelicerata</taxon>
        <taxon>Arachnida</taxon>
        <taxon>Acari</taxon>
        <taxon>Parasitiformes</taxon>
        <taxon>Ixodida</taxon>
        <taxon>Ixodoidea</taxon>
        <taxon>Ixodidae</taxon>
        <taxon>Ixodinae</taxon>
        <taxon>Ixodes</taxon>
    </lineage>
</organism>
<protein>
    <submittedName>
        <fullName evidence="1 2">Uncharacterized protein</fullName>
    </submittedName>
</protein>
<dbReference type="AlphaFoldDB" id="B7Q8S4"/>
<sequence>MFQTERNHPEKIPLYLRVNVWQQDVHAQICRSATVLLVYLAPWPSPLKVRSHLRLATAARLTSNVLQATTDAYVAGDLRVAFRNLSKSPLLIPSSPPQLGFTFCCFLIFVVPRLQVRHCCHIKKRLIMLAWVLCNRK</sequence>
<dbReference type="PaxDb" id="6945-B7Q8S4"/>
<gene>
    <name evidence="1" type="ORF">IscW_ISCW021814</name>
</gene>
<dbReference type="Proteomes" id="UP000001555">
    <property type="component" value="Unassembled WGS sequence"/>
</dbReference>
<dbReference type="EnsemblMetazoa" id="ISCW021814-RA">
    <property type="protein sequence ID" value="ISCW021814-PA"/>
    <property type="gene ID" value="ISCW021814"/>
</dbReference>
<reference evidence="2" key="2">
    <citation type="submission" date="2020-05" db="UniProtKB">
        <authorList>
            <consortium name="EnsemblMetazoa"/>
        </authorList>
    </citation>
    <scope>IDENTIFICATION</scope>
    <source>
        <strain evidence="2">wikel</strain>
    </source>
</reference>
<dbReference type="HOGENOM" id="CLU_1867365_0_0_1"/>
<evidence type="ECO:0000313" key="1">
    <source>
        <dbReference type="EMBL" id="EEC15246.1"/>
    </source>
</evidence>